<reference evidence="1" key="1">
    <citation type="journal article" date="2022" name="bioRxiv">
        <title>Sequencing and chromosome-scale assembly of the giantPleurodeles waltlgenome.</title>
        <authorList>
            <person name="Brown T."/>
            <person name="Elewa A."/>
            <person name="Iarovenko S."/>
            <person name="Subramanian E."/>
            <person name="Araus A.J."/>
            <person name="Petzold A."/>
            <person name="Susuki M."/>
            <person name="Suzuki K.-i.T."/>
            <person name="Hayashi T."/>
            <person name="Toyoda A."/>
            <person name="Oliveira C."/>
            <person name="Osipova E."/>
            <person name="Leigh N.D."/>
            <person name="Simon A."/>
            <person name="Yun M.H."/>
        </authorList>
    </citation>
    <scope>NUCLEOTIDE SEQUENCE</scope>
    <source>
        <strain evidence="1">20211129_DDA</strain>
        <tissue evidence="1">Liver</tissue>
    </source>
</reference>
<organism evidence="1 2">
    <name type="scientific">Pleurodeles waltl</name>
    <name type="common">Iberian ribbed newt</name>
    <dbReference type="NCBI Taxonomy" id="8319"/>
    <lineage>
        <taxon>Eukaryota</taxon>
        <taxon>Metazoa</taxon>
        <taxon>Chordata</taxon>
        <taxon>Craniata</taxon>
        <taxon>Vertebrata</taxon>
        <taxon>Euteleostomi</taxon>
        <taxon>Amphibia</taxon>
        <taxon>Batrachia</taxon>
        <taxon>Caudata</taxon>
        <taxon>Salamandroidea</taxon>
        <taxon>Salamandridae</taxon>
        <taxon>Pleurodelinae</taxon>
        <taxon>Pleurodeles</taxon>
    </lineage>
</organism>
<name>A0AAV7PTS4_PLEWA</name>
<gene>
    <name evidence="1" type="ORF">NDU88_008743</name>
</gene>
<evidence type="ECO:0000313" key="1">
    <source>
        <dbReference type="EMBL" id="KAJ1130390.1"/>
    </source>
</evidence>
<evidence type="ECO:0000313" key="2">
    <source>
        <dbReference type="Proteomes" id="UP001066276"/>
    </source>
</evidence>
<proteinExistence type="predicted"/>
<keyword evidence="2" id="KW-1185">Reference proteome</keyword>
<accession>A0AAV7PTS4</accession>
<sequence>MRLPGRTAPSMLSLIYIFGPTGTATLNAGGAVFREKSWGPPGPQKCQPSSGIAVECKAGRTVCLEETEAYWGVGRGWGRHGVNR</sequence>
<dbReference type="EMBL" id="JANPWB010000011">
    <property type="protein sequence ID" value="KAJ1130390.1"/>
    <property type="molecule type" value="Genomic_DNA"/>
</dbReference>
<dbReference type="Proteomes" id="UP001066276">
    <property type="component" value="Chromosome 7"/>
</dbReference>
<dbReference type="AlphaFoldDB" id="A0AAV7PTS4"/>
<protein>
    <submittedName>
        <fullName evidence="1">Uncharacterized protein</fullName>
    </submittedName>
</protein>
<comment type="caution">
    <text evidence="1">The sequence shown here is derived from an EMBL/GenBank/DDBJ whole genome shotgun (WGS) entry which is preliminary data.</text>
</comment>